<proteinExistence type="predicted"/>
<sequence>MRMINQLQQIHFLQQAIEQPRLVQKLFLAAPPKDRVPLLFYLMDGTPFKAYGDIGKTAKGACFTTSFFSIEDISKDLRVTLQLLKPYDIHKMLAADIESTSFLEKSSSRVEVHAGLFDGMQILDPRLIN</sequence>
<reference evidence="1 2" key="1">
    <citation type="submission" date="2015-01" db="EMBL/GenBank/DDBJ databases">
        <title>Genome Assembly of Bacillus badius MTCC 1458.</title>
        <authorList>
            <person name="Verma A."/>
            <person name="Khatri I."/>
            <person name="Mual P."/>
            <person name="Subramanian S."/>
            <person name="Krishnamurthi S."/>
        </authorList>
    </citation>
    <scope>NUCLEOTIDE SEQUENCE [LARGE SCALE GENOMIC DNA]</scope>
    <source>
        <strain evidence="1 2">MTCC 1458</strain>
    </source>
</reference>
<accession>A0ABR5ATB7</accession>
<dbReference type="InterPro" id="IPR019593">
    <property type="entry name" value="Spore_coat_protein_Z/Y"/>
</dbReference>
<dbReference type="Pfam" id="PF10612">
    <property type="entry name" value="Spore-coat_CotZ"/>
    <property type="match status" value="1"/>
</dbReference>
<organism evidence="1 2">
    <name type="scientific">Bacillus badius</name>
    <dbReference type="NCBI Taxonomy" id="1455"/>
    <lineage>
        <taxon>Bacteria</taxon>
        <taxon>Bacillati</taxon>
        <taxon>Bacillota</taxon>
        <taxon>Bacilli</taxon>
        <taxon>Bacillales</taxon>
        <taxon>Bacillaceae</taxon>
        <taxon>Pseudobacillus</taxon>
    </lineage>
</organism>
<dbReference type="EMBL" id="JXLP01000011">
    <property type="protein sequence ID" value="KIL77889.1"/>
    <property type="molecule type" value="Genomic_DNA"/>
</dbReference>
<dbReference type="Proteomes" id="UP000031982">
    <property type="component" value="Unassembled WGS sequence"/>
</dbReference>
<comment type="caution">
    <text evidence="1">The sequence shown here is derived from an EMBL/GenBank/DDBJ whole genome shotgun (WGS) entry which is preliminary data.</text>
</comment>
<name>A0ABR5ATB7_BACBA</name>
<evidence type="ECO:0000313" key="2">
    <source>
        <dbReference type="Proteomes" id="UP000031982"/>
    </source>
</evidence>
<gene>
    <name evidence="1" type="ORF">SD77_0868</name>
</gene>
<evidence type="ECO:0000313" key="1">
    <source>
        <dbReference type="EMBL" id="KIL77889.1"/>
    </source>
</evidence>
<keyword evidence="2" id="KW-1185">Reference proteome</keyword>
<protein>
    <submittedName>
        <fullName evidence="1">Uncharacterized protein</fullName>
    </submittedName>
</protein>